<keyword evidence="4" id="KW-1185">Reference proteome</keyword>
<reference evidence="3 4" key="1">
    <citation type="submission" date="2017-06" db="EMBL/GenBank/DDBJ databases">
        <authorList>
            <person name="Kim H.J."/>
            <person name="Triplett B.A."/>
        </authorList>
    </citation>
    <scope>NUCLEOTIDE SEQUENCE [LARGE SCALE GENOMIC DNA]</scope>
    <source>
        <strain evidence="3">FRACA_ARgP5</strain>
    </source>
</reference>
<sequence length="253" mass="26779">MRIPSRVQAELPAETRAERRATCESLPYAPVDRRWFASPLPAAAVLNVPERMSPRVRSEPPAVTRRQVHVGSMFLVRGMAHVHVLAQGRAVGAVRPAGLAGGGLRPGARGLVPAIPLLANPLLVGLVLVGLVLVAVVGGVAVRLAVLVRRADHPSDGTAGEPTDDVGGDLQQDVALLQLHDGGVETGGGDHQGAGSELGHLLLLSLRAATLHREDVDHREDEDQRDKEPTDRSAAVVAGRRRRAYESVHVLSS</sequence>
<keyword evidence="2" id="KW-0812">Transmembrane</keyword>
<evidence type="ECO:0000256" key="2">
    <source>
        <dbReference type="SAM" id="Phobius"/>
    </source>
</evidence>
<evidence type="ECO:0000256" key="1">
    <source>
        <dbReference type="SAM" id="MobiDB-lite"/>
    </source>
</evidence>
<feature type="transmembrane region" description="Helical" evidence="2">
    <location>
        <begin position="122"/>
        <end position="146"/>
    </location>
</feature>
<protein>
    <submittedName>
        <fullName evidence="3">Uncharacterized protein</fullName>
    </submittedName>
</protein>
<keyword evidence="2" id="KW-1133">Transmembrane helix</keyword>
<evidence type="ECO:0000313" key="4">
    <source>
        <dbReference type="Proteomes" id="UP000234331"/>
    </source>
</evidence>
<feature type="compositionally biased region" description="Basic and acidic residues" evidence="1">
    <location>
        <begin position="215"/>
        <end position="231"/>
    </location>
</feature>
<organism evidence="3 4">
    <name type="scientific">Frankia canadensis</name>
    <dbReference type="NCBI Taxonomy" id="1836972"/>
    <lineage>
        <taxon>Bacteria</taxon>
        <taxon>Bacillati</taxon>
        <taxon>Actinomycetota</taxon>
        <taxon>Actinomycetes</taxon>
        <taxon>Frankiales</taxon>
        <taxon>Frankiaceae</taxon>
        <taxon>Frankia</taxon>
    </lineage>
</organism>
<evidence type="ECO:0000313" key="3">
    <source>
        <dbReference type="EMBL" id="SNQ50751.1"/>
    </source>
</evidence>
<dbReference type="EMBL" id="FZMO01000468">
    <property type="protein sequence ID" value="SNQ50751.1"/>
    <property type="molecule type" value="Genomic_DNA"/>
</dbReference>
<name>A0A2I2KYL0_9ACTN</name>
<accession>A0A2I2KYL0</accession>
<proteinExistence type="predicted"/>
<gene>
    <name evidence="3" type="ORF">FRACA_520017</name>
</gene>
<dbReference type="AlphaFoldDB" id="A0A2I2KYL0"/>
<keyword evidence="2" id="KW-0472">Membrane</keyword>
<dbReference type="Proteomes" id="UP000234331">
    <property type="component" value="Unassembled WGS sequence"/>
</dbReference>
<feature type="region of interest" description="Disordered" evidence="1">
    <location>
        <begin position="215"/>
        <end position="239"/>
    </location>
</feature>